<dbReference type="KEGG" id="snw:BBN63_34480"/>
<feature type="chain" id="PRO_5010717475" description="Acyl-CoA:diacylglycerol acyltransferase" evidence="1">
    <location>
        <begin position="29"/>
        <end position="352"/>
    </location>
</feature>
<dbReference type="InterPro" id="IPR050583">
    <property type="entry name" value="Mycobacterial_A85_antigen"/>
</dbReference>
<keyword evidence="3" id="KW-1185">Reference proteome</keyword>
<keyword evidence="1" id="KW-0732">Signal</keyword>
<dbReference type="EMBL" id="CP018047">
    <property type="protein sequence ID" value="AQU70515.1"/>
    <property type="molecule type" value="Genomic_DNA"/>
</dbReference>
<name>A0A1U9R3N5_STRNV</name>
<proteinExistence type="predicted"/>
<reference evidence="2 3" key="1">
    <citation type="submission" date="2016-11" db="EMBL/GenBank/DDBJ databases">
        <title>Complete genome sequence of Streptomyces niveus SCSIO 3406.</title>
        <authorList>
            <person name="Zhu Q."/>
            <person name="Cheng W."/>
            <person name="Song Y."/>
            <person name="Li Q."/>
            <person name="Ju J."/>
        </authorList>
    </citation>
    <scope>NUCLEOTIDE SEQUENCE [LARGE SCALE GENOMIC DNA]</scope>
    <source>
        <strain evidence="2 3">SCSIO 3406</strain>
    </source>
</reference>
<protein>
    <recommendedName>
        <fullName evidence="4">Acyl-CoA:diacylglycerol acyltransferase</fullName>
    </recommendedName>
</protein>
<sequence length="352" mass="39155">MSRTQGLRRDLAALFAMGAMGTVMTVPAAQSAGVTARTERDVGARVIEERPAGKRIVDLTVRSPALARDAAVRLLTPDGWEERGPGDRWPVLYLLAGGDGNHLTWTEEYEVQNLPELRDTLVVMPSMPLFGFYSDWLRQAEDGPRAVETFHLREVRPLLERHYGAGTRRAAAGESQGGFGALSYASRNPGTFRAVASYSGFVHPLAHPHAVRAAMNYLGMDWRRLWGDPVAQRDVWEAHDPYHLAPRLRDTPVYLSSGDGRAGALDPEDVEPDPDIPGLEDPAHPFPEDVISPTEALMGEESRAVANRLRHQGTPLTTHFYRGTHDPAYWQRDLRRSLPMLLRSLRPQQPHS</sequence>
<dbReference type="GO" id="GO:0016747">
    <property type="term" value="F:acyltransferase activity, transferring groups other than amino-acyl groups"/>
    <property type="evidence" value="ECO:0007669"/>
    <property type="project" value="TreeGrafter"/>
</dbReference>
<organism evidence="2 3">
    <name type="scientific">Streptomyces niveus</name>
    <name type="common">Streptomyces spheroides</name>
    <dbReference type="NCBI Taxonomy" id="193462"/>
    <lineage>
        <taxon>Bacteria</taxon>
        <taxon>Bacillati</taxon>
        <taxon>Actinomycetota</taxon>
        <taxon>Actinomycetes</taxon>
        <taxon>Kitasatosporales</taxon>
        <taxon>Streptomycetaceae</taxon>
        <taxon>Streptomyces</taxon>
    </lineage>
</organism>
<feature type="signal peptide" evidence="1">
    <location>
        <begin position="1"/>
        <end position="28"/>
    </location>
</feature>
<accession>A0A1U9R3N5</accession>
<dbReference type="PANTHER" id="PTHR48098:SF1">
    <property type="entry name" value="DIACYLGLYCEROL ACYLTRANSFERASE_MYCOLYLTRANSFERASE AG85A"/>
    <property type="match status" value="1"/>
</dbReference>
<evidence type="ECO:0000313" key="3">
    <source>
        <dbReference type="Proteomes" id="UP000189677"/>
    </source>
</evidence>
<dbReference type="AlphaFoldDB" id="A0A1U9R3N5"/>
<dbReference type="SUPFAM" id="SSF53474">
    <property type="entry name" value="alpha/beta-Hydrolases"/>
    <property type="match status" value="1"/>
</dbReference>
<dbReference type="InterPro" id="IPR029058">
    <property type="entry name" value="AB_hydrolase_fold"/>
</dbReference>
<dbReference type="Proteomes" id="UP000189677">
    <property type="component" value="Chromosome"/>
</dbReference>
<dbReference type="Gene3D" id="3.40.50.1820">
    <property type="entry name" value="alpha/beta hydrolase"/>
    <property type="match status" value="1"/>
</dbReference>
<dbReference type="PANTHER" id="PTHR48098">
    <property type="entry name" value="ENTEROCHELIN ESTERASE-RELATED"/>
    <property type="match status" value="1"/>
</dbReference>
<gene>
    <name evidence="2" type="ORF">BBN63_34480</name>
</gene>
<evidence type="ECO:0000256" key="1">
    <source>
        <dbReference type="SAM" id="SignalP"/>
    </source>
</evidence>
<evidence type="ECO:0000313" key="2">
    <source>
        <dbReference type="EMBL" id="AQU70515.1"/>
    </source>
</evidence>
<evidence type="ECO:0008006" key="4">
    <source>
        <dbReference type="Google" id="ProtNLM"/>
    </source>
</evidence>
<dbReference type="RefSeq" id="WP_237285858.1">
    <property type="nucleotide sequence ID" value="NZ_CP018047.1"/>
</dbReference>
<dbReference type="InterPro" id="IPR000801">
    <property type="entry name" value="Esterase-like"/>
</dbReference>
<dbReference type="Pfam" id="PF00756">
    <property type="entry name" value="Esterase"/>
    <property type="match status" value="1"/>
</dbReference>